<protein>
    <submittedName>
        <fullName evidence="6">Baculoviral IAP repeat-containing protein 5</fullName>
    </submittedName>
</protein>
<name>A0A0R3UHS8_MESCO</name>
<sequence>MSEFATDDPITLLSGRLATFKNWPYMGAKDKCIPQALAEAGFYHRPDVSEDSVQCFLCQKILGGWNPDEDPMQEHISHCPDCAFVQLFEAHGGGYEKVSRKVAIEAECARFRASFSRIFEEEIKKHQVWFEENLEKLKEAVNSSLETGKWQSSSIPSTTRSTTKKRPAR</sequence>
<dbReference type="CDD" id="cd00022">
    <property type="entry name" value="BIR"/>
    <property type="match status" value="1"/>
</dbReference>
<evidence type="ECO:0000313" key="4">
    <source>
        <dbReference type="EMBL" id="VDD80921.1"/>
    </source>
</evidence>
<keyword evidence="2" id="KW-0862">Zinc</keyword>
<feature type="compositionally biased region" description="Low complexity" evidence="3">
    <location>
        <begin position="152"/>
        <end position="161"/>
    </location>
</feature>
<dbReference type="Proteomes" id="UP000267029">
    <property type="component" value="Unassembled WGS sequence"/>
</dbReference>
<dbReference type="InterPro" id="IPR001370">
    <property type="entry name" value="BIR_rpt"/>
</dbReference>
<evidence type="ECO:0000256" key="2">
    <source>
        <dbReference type="ARBA" id="ARBA00022833"/>
    </source>
</evidence>
<keyword evidence="1" id="KW-0479">Metal-binding</keyword>
<dbReference type="EMBL" id="UXSR01005308">
    <property type="protein sequence ID" value="VDD80921.1"/>
    <property type="molecule type" value="Genomic_DNA"/>
</dbReference>
<keyword evidence="5" id="KW-1185">Reference proteome</keyword>
<feature type="region of interest" description="Disordered" evidence="3">
    <location>
        <begin position="144"/>
        <end position="169"/>
    </location>
</feature>
<dbReference type="GO" id="GO:0046872">
    <property type="term" value="F:metal ion binding"/>
    <property type="evidence" value="ECO:0007669"/>
    <property type="project" value="UniProtKB-KW"/>
</dbReference>
<evidence type="ECO:0000256" key="1">
    <source>
        <dbReference type="ARBA" id="ARBA00022723"/>
    </source>
</evidence>
<dbReference type="InterPro" id="IPR051190">
    <property type="entry name" value="Baculoviral_IAP"/>
</dbReference>
<dbReference type="Pfam" id="PF00653">
    <property type="entry name" value="BIR"/>
    <property type="match status" value="1"/>
</dbReference>
<dbReference type="SUPFAM" id="SSF57924">
    <property type="entry name" value="Inhibitor of apoptosis (IAP) repeat"/>
    <property type="match status" value="1"/>
</dbReference>
<dbReference type="PROSITE" id="PS50143">
    <property type="entry name" value="BIR_REPEAT_2"/>
    <property type="match status" value="1"/>
</dbReference>
<dbReference type="STRING" id="53468.A0A0R3UHS8"/>
<evidence type="ECO:0000313" key="6">
    <source>
        <dbReference type="WBParaSite" id="MCU_002827-RA"/>
    </source>
</evidence>
<dbReference type="PANTHER" id="PTHR46771">
    <property type="entry name" value="DETERIN"/>
    <property type="match status" value="1"/>
</dbReference>
<dbReference type="SMART" id="SM00238">
    <property type="entry name" value="BIR"/>
    <property type="match status" value="1"/>
</dbReference>
<dbReference type="WBParaSite" id="MCU_002827-RA">
    <property type="protein sequence ID" value="MCU_002827-RA"/>
    <property type="gene ID" value="MCU_002827"/>
</dbReference>
<evidence type="ECO:0000256" key="3">
    <source>
        <dbReference type="SAM" id="MobiDB-lite"/>
    </source>
</evidence>
<dbReference type="Gene3D" id="1.10.1170.10">
    <property type="entry name" value="Inhibitor Of Apoptosis Protein (2mihbC-IAP-1), Chain A"/>
    <property type="match status" value="1"/>
</dbReference>
<reference evidence="4 5" key="1">
    <citation type="submission" date="2018-10" db="EMBL/GenBank/DDBJ databases">
        <authorList>
            <consortium name="Pathogen Informatics"/>
        </authorList>
    </citation>
    <scope>NUCLEOTIDE SEQUENCE [LARGE SCALE GENOMIC DNA]</scope>
</reference>
<evidence type="ECO:0000313" key="5">
    <source>
        <dbReference type="Proteomes" id="UP000267029"/>
    </source>
</evidence>
<gene>
    <name evidence="4" type="ORF">MCOS_LOCUS6924</name>
</gene>
<dbReference type="PANTHER" id="PTHR46771:SF5">
    <property type="entry name" value="DETERIN"/>
    <property type="match status" value="1"/>
</dbReference>
<organism evidence="6">
    <name type="scientific">Mesocestoides corti</name>
    <name type="common">Flatworm</name>
    <dbReference type="NCBI Taxonomy" id="53468"/>
    <lineage>
        <taxon>Eukaryota</taxon>
        <taxon>Metazoa</taxon>
        <taxon>Spiralia</taxon>
        <taxon>Lophotrochozoa</taxon>
        <taxon>Platyhelminthes</taxon>
        <taxon>Cestoda</taxon>
        <taxon>Eucestoda</taxon>
        <taxon>Cyclophyllidea</taxon>
        <taxon>Mesocestoididae</taxon>
        <taxon>Mesocestoides</taxon>
    </lineage>
</organism>
<proteinExistence type="predicted"/>
<reference evidence="6" key="2">
    <citation type="submission" date="2019-11" db="UniProtKB">
        <authorList>
            <consortium name="WormBaseParasite"/>
        </authorList>
    </citation>
    <scope>IDENTIFICATION</scope>
</reference>
<accession>A0A0R3UHS8</accession>
<dbReference type="AlphaFoldDB" id="A0A0R3UHS8"/>
<dbReference type="OrthoDB" id="2196114at2759"/>